<name>A0A4S3JYZ2_9GAMM</name>
<feature type="domain" description="VOC" evidence="1">
    <location>
        <begin position="103"/>
        <end position="216"/>
    </location>
</feature>
<sequence length="228" mass="25213">MKLAKPHLDIGLFTRQIGNHREFWGGTVGLRLDHELELKKGWVQHRFDAHNSVVKVNHWSDDLPALPPTGYVGLTIARPDMPAWEGRHPDGGMVRTVPPGTHGVTRIGITVRTPDVARMMTFYTRAMEFDRVDDSTARCGDTLLFVEQGPGGGQTEDFIAPGYRYLTVQIFDADQAMADIVARGGQIAREAVSFGNVARYGFVKDPDGNWIEMSARTSLTGIAPPKNQ</sequence>
<reference evidence="2 3" key="1">
    <citation type="submission" date="2019-03" db="EMBL/GenBank/DDBJ databases">
        <title>Genomic Encyclopedia of Type Strains, Phase IV (KMG-IV): sequencing the most valuable type-strain genomes for metagenomic binning, comparative biology and taxonomic classification.</title>
        <authorList>
            <person name="Goeker M."/>
        </authorList>
    </citation>
    <scope>NUCLEOTIDE SEQUENCE [LARGE SCALE GENOMIC DNA]</scope>
    <source>
        <strain evidence="2 3">DSM 26377</strain>
    </source>
</reference>
<evidence type="ECO:0000313" key="3">
    <source>
        <dbReference type="Proteomes" id="UP000295341"/>
    </source>
</evidence>
<keyword evidence="3" id="KW-1185">Reference proteome</keyword>
<dbReference type="OrthoDB" id="4725692at2"/>
<evidence type="ECO:0000259" key="1">
    <source>
        <dbReference type="PROSITE" id="PS51819"/>
    </source>
</evidence>
<dbReference type="AlphaFoldDB" id="A0A4S3JYZ2"/>
<dbReference type="Proteomes" id="UP000295341">
    <property type="component" value="Unassembled WGS sequence"/>
</dbReference>
<protein>
    <submittedName>
        <fullName evidence="2">Lactoylglutathione lyase</fullName>
    </submittedName>
</protein>
<comment type="caution">
    <text evidence="2">The sequence shown here is derived from an EMBL/GenBank/DDBJ whole genome shotgun (WGS) entry which is preliminary data.</text>
</comment>
<proteinExistence type="predicted"/>
<organism evidence="2 3">
    <name type="scientific">Panacagrimonas perspica</name>
    <dbReference type="NCBI Taxonomy" id="381431"/>
    <lineage>
        <taxon>Bacteria</taxon>
        <taxon>Pseudomonadati</taxon>
        <taxon>Pseudomonadota</taxon>
        <taxon>Gammaproteobacteria</taxon>
        <taxon>Nevskiales</taxon>
        <taxon>Nevskiaceae</taxon>
        <taxon>Panacagrimonas</taxon>
    </lineage>
</organism>
<dbReference type="PROSITE" id="PS51819">
    <property type="entry name" value="VOC"/>
    <property type="match status" value="1"/>
</dbReference>
<dbReference type="RefSeq" id="WP_133879974.1">
    <property type="nucleotide sequence ID" value="NZ_MWIN01000039.1"/>
</dbReference>
<dbReference type="GO" id="GO:0016829">
    <property type="term" value="F:lyase activity"/>
    <property type="evidence" value="ECO:0007669"/>
    <property type="project" value="UniProtKB-KW"/>
</dbReference>
<evidence type="ECO:0000313" key="2">
    <source>
        <dbReference type="EMBL" id="TDU31391.1"/>
    </source>
</evidence>
<dbReference type="Gene3D" id="3.10.180.10">
    <property type="entry name" value="2,3-Dihydroxybiphenyl 1,2-Dioxygenase, domain 1"/>
    <property type="match status" value="1"/>
</dbReference>
<dbReference type="EMBL" id="SOBT01000008">
    <property type="protein sequence ID" value="TDU31391.1"/>
    <property type="molecule type" value="Genomic_DNA"/>
</dbReference>
<dbReference type="SUPFAM" id="SSF54593">
    <property type="entry name" value="Glyoxalase/Bleomycin resistance protein/Dihydroxybiphenyl dioxygenase"/>
    <property type="match status" value="2"/>
</dbReference>
<gene>
    <name evidence="2" type="ORF">DFR24_0759</name>
</gene>
<dbReference type="Pfam" id="PF00903">
    <property type="entry name" value="Glyoxalase"/>
    <property type="match status" value="1"/>
</dbReference>
<dbReference type="InterPro" id="IPR029068">
    <property type="entry name" value="Glyas_Bleomycin-R_OHBP_Dase"/>
</dbReference>
<accession>A0A4S3JYZ2</accession>
<dbReference type="InterPro" id="IPR037523">
    <property type="entry name" value="VOC_core"/>
</dbReference>
<dbReference type="InterPro" id="IPR004360">
    <property type="entry name" value="Glyas_Fos-R_dOase_dom"/>
</dbReference>
<keyword evidence="2" id="KW-0456">Lyase</keyword>